<dbReference type="Proteomes" id="UP000316360">
    <property type="component" value="Unassembled WGS sequence"/>
</dbReference>
<sequence length="492" mass="57734">MTGSAKNIKVTDLGQLDDKRLVPELQKRLKDDRLAFISYGDCRSELGALSKVTHESAAKLWQPLVESAITFLKMHDPREWGEEYDEPSTKEERSSLKAFGIERLSKYFIQFKEFEKILYGAEKYYHEHTLHVLRVWILGALLLDDWFQTGNMPSIEFFEDVEEKTGKPVSELISKEEIQAMWCIIALSHDLGYPLQKIDSINEQARIMLRQYAKVNLQDLNFDVPQQHQFINDFILKFISSRTMMPEELTNKFAGENSKEEDSEKIKERNRDIIIEKKKRIFRTHVQSKYYLKYSKSLEDFEHGIFSAILLMRSLTYFLESDFDMDELKPLDFDDAKQCAIRREILRAIACHTCEEIYHISPDTLGCLLIICDELQSWGRPTFEEMQFVADTEPIATLTKFDSQEVEFQLKLPGDKSSLRNRSKTIFRRLHKIFRVAVAAPERKFNCRVTIESKDCLPDIYKFEFTSKRPQFKFTCNGSDLDLWGEYIEEDK</sequence>
<dbReference type="EMBL" id="SOKJ01000245">
    <property type="protein sequence ID" value="TET10111.1"/>
    <property type="molecule type" value="Genomic_DNA"/>
</dbReference>
<evidence type="ECO:0000313" key="1">
    <source>
        <dbReference type="EMBL" id="TET10111.1"/>
    </source>
</evidence>
<name>A0A523RWV0_UNCAE</name>
<comment type="caution">
    <text evidence="1">The sequence shown here is derived from an EMBL/GenBank/DDBJ whole genome shotgun (WGS) entry which is preliminary data.</text>
</comment>
<dbReference type="AlphaFoldDB" id="A0A523RWV0"/>
<accession>A0A523RWV0</accession>
<organism evidence="1 2">
    <name type="scientific">Aerophobetes bacterium</name>
    <dbReference type="NCBI Taxonomy" id="2030807"/>
    <lineage>
        <taxon>Bacteria</taxon>
        <taxon>Candidatus Aerophobota</taxon>
    </lineage>
</organism>
<evidence type="ECO:0008006" key="3">
    <source>
        <dbReference type="Google" id="ProtNLM"/>
    </source>
</evidence>
<proteinExistence type="predicted"/>
<evidence type="ECO:0000313" key="2">
    <source>
        <dbReference type="Proteomes" id="UP000316360"/>
    </source>
</evidence>
<gene>
    <name evidence="1" type="ORF">E3J84_04410</name>
</gene>
<reference evidence="1 2" key="1">
    <citation type="submission" date="2019-03" db="EMBL/GenBank/DDBJ databases">
        <title>Metabolic potential of uncultured bacteria and archaea associated with petroleum seepage in deep-sea sediments.</title>
        <authorList>
            <person name="Dong X."/>
            <person name="Hubert C."/>
        </authorList>
    </citation>
    <scope>NUCLEOTIDE SEQUENCE [LARGE SCALE GENOMIC DNA]</scope>
    <source>
        <strain evidence="1">E44_bin7</strain>
    </source>
</reference>
<protein>
    <recommendedName>
        <fullName evidence="3">HD domain-containing protein</fullName>
    </recommendedName>
</protein>